<protein>
    <submittedName>
        <fullName evidence="6">Uncharacterized protein</fullName>
    </submittedName>
</protein>
<sequence length="188" mass="21075">MSSQWLSEESHGLIDEARIRSRVRGMWDGFIDFALRDNVLEVAVGLIIASSFTAVVNSMVSDILLPPASLLFLSQNMEEKFLILRAGPNWSQGYNTRQQATDDGAVILSYGAFCYRLVNFVAIGIVLYLIANIYGYLSKDSIIRHTTKCTYCRKEISEKAKRCPMCTSWLDGREEKESTAIPSHSGHV</sequence>
<dbReference type="InterPro" id="IPR037673">
    <property type="entry name" value="MSC/AndL"/>
</dbReference>
<dbReference type="EMBL" id="NHTK01001301">
    <property type="protein sequence ID" value="PPR00623.1"/>
    <property type="molecule type" value="Genomic_DNA"/>
</dbReference>
<keyword evidence="3 5" id="KW-1133">Transmembrane helix</keyword>
<dbReference type="OrthoDB" id="10010920at2759"/>
<keyword evidence="7" id="KW-1185">Reference proteome</keyword>
<feature type="transmembrane region" description="Helical" evidence="5">
    <location>
        <begin position="39"/>
        <end position="60"/>
    </location>
</feature>
<dbReference type="Pfam" id="PF01741">
    <property type="entry name" value="MscL"/>
    <property type="match status" value="1"/>
</dbReference>
<accession>A0A409YCA8</accession>
<keyword evidence="4 5" id="KW-0472">Membrane</keyword>
<evidence type="ECO:0000313" key="7">
    <source>
        <dbReference type="Proteomes" id="UP000284842"/>
    </source>
</evidence>
<evidence type="ECO:0000256" key="5">
    <source>
        <dbReference type="SAM" id="Phobius"/>
    </source>
</evidence>
<dbReference type="STRING" id="181874.A0A409YCA8"/>
<comment type="caution">
    <text evidence="6">The sequence shown here is derived from an EMBL/GenBank/DDBJ whole genome shotgun (WGS) entry which is preliminary data.</text>
</comment>
<dbReference type="GO" id="GO:0016020">
    <property type="term" value="C:membrane"/>
    <property type="evidence" value="ECO:0007669"/>
    <property type="project" value="UniProtKB-SubCell"/>
</dbReference>
<comment type="subcellular location">
    <subcellularLocation>
        <location evidence="1">Membrane</location>
        <topology evidence="1">Multi-pass membrane protein</topology>
    </subcellularLocation>
</comment>
<evidence type="ECO:0000256" key="4">
    <source>
        <dbReference type="ARBA" id="ARBA00023136"/>
    </source>
</evidence>
<dbReference type="InParanoid" id="A0A409YCA8"/>
<reference evidence="6 7" key="1">
    <citation type="journal article" date="2018" name="Evol. Lett.">
        <title>Horizontal gene cluster transfer increased hallucinogenic mushroom diversity.</title>
        <authorList>
            <person name="Reynolds H.T."/>
            <person name="Vijayakumar V."/>
            <person name="Gluck-Thaler E."/>
            <person name="Korotkin H.B."/>
            <person name="Matheny P.B."/>
            <person name="Slot J.C."/>
        </authorList>
    </citation>
    <scope>NUCLEOTIDE SEQUENCE [LARGE SCALE GENOMIC DNA]</scope>
    <source>
        <strain evidence="6 7">2629</strain>
    </source>
</reference>
<dbReference type="PANTHER" id="PTHR30266:SF2">
    <property type="entry name" value="LARGE-CONDUCTANCE MECHANOSENSITIVE CHANNEL"/>
    <property type="match status" value="1"/>
</dbReference>
<keyword evidence="2 5" id="KW-0812">Transmembrane</keyword>
<dbReference type="AlphaFoldDB" id="A0A409YCA8"/>
<gene>
    <name evidence="6" type="ORF">CVT24_005484</name>
</gene>
<evidence type="ECO:0000256" key="3">
    <source>
        <dbReference type="ARBA" id="ARBA00022989"/>
    </source>
</evidence>
<dbReference type="SUPFAM" id="SSF81330">
    <property type="entry name" value="Gated mechanosensitive channel"/>
    <property type="match status" value="1"/>
</dbReference>
<feature type="transmembrane region" description="Helical" evidence="5">
    <location>
        <begin position="117"/>
        <end position="137"/>
    </location>
</feature>
<dbReference type="PANTHER" id="PTHR30266">
    <property type="entry name" value="MECHANOSENSITIVE CHANNEL MSCL"/>
    <property type="match status" value="1"/>
</dbReference>
<proteinExistence type="predicted"/>
<dbReference type="InterPro" id="IPR036019">
    <property type="entry name" value="MscL_channel"/>
</dbReference>
<evidence type="ECO:0000313" key="6">
    <source>
        <dbReference type="EMBL" id="PPR00623.1"/>
    </source>
</evidence>
<dbReference type="GO" id="GO:0008381">
    <property type="term" value="F:mechanosensitive monoatomic ion channel activity"/>
    <property type="evidence" value="ECO:0007669"/>
    <property type="project" value="TreeGrafter"/>
</dbReference>
<evidence type="ECO:0000256" key="2">
    <source>
        <dbReference type="ARBA" id="ARBA00022692"/>
    </source>
</evidence>
<dbReference type="Proteomes" id="UP000284842">
    <property type="component" value="Unassembled WGS sequence"/>
</dbReference>
<organism evidence="6 7">
    <name type="scientific">Panaeolus cyanescens</name>
    <dbReference type="NCBI Taxonomy" id="181874"/>
    <lineage>
        <taxon>Eukaryota</taxon>
        <taxon>Fungi</taxon>
        <taxon>Dikarya</taxon>
        <taxon>Basidiomycota</taxon>
        <taxon>Agaricomycotina</taxon>
        <taxon>Agaricomycetes</taxon>
        <taxon>Agaricomycetidae</taxon>
        <taxon>Agaricales</taxon>
        <taxon>Agaricineae</taxon>
        <taxon>Galeropsidaceae</taxon>
        <taxon>Panaeolus</taxon>
    </lineage>
</organism>
<dbReference type="Gene3D" id="1.10.1200.120">
    <property type="entry name" value="Large-conductance mechanosensitive channel, MscL, domain 1"/>
    <property type="match status" value="1"/>
</dbReference>
<name>A0A409YCA8_9AGAR</name>
<evidence type="ECO:0000256" key="1">
    <source>
        <dbReference type="ARBA" id="ARBA00004141"/>
    </source>
</evidence>